<proteinExistence type="inferred from homology"/>
<name>A0A5C6V8F0_9FLAO</name>
<dbReference type="NCBIfam" id="TIGR00835">
    <property type="entry name" value="agcS"/>
    <property type="match status" value="1"/>
</dbReference>
<keyword evidence="11" id="KW-1185">Reference proteome</keyword>
<feature type="chain" id="PRO_5023122967" evidence="9">
    <location>
        <begin position="23"/>
        <end position="690"/>
    </location>
</feature>
<dbReference type="PANTHER" id="PTHR30330:SF3">
    <property type="entry name" value="TRANSCRIPTIONAL REGULATOR, LRP FAMILY"/>
    <property type="match status" value="1"/>
</dbReference>
<accession>A0A5C6V8F0</accession>
<feature type="transmembrane region" description="Helical" evidence="8">
    <location>
        <begin position="245"/>
        <end position="262"/>
    </location>
</feature>
<evidence type="ECO:0000256" key="6">
    <source>
        <dbReference type="ARBA" id="ARBA00022989"/>
    </source>
</evidence>
<feature type="transmembrane region" description="Helical" evidence="8">
    <location>
        <begin position="650"/>
        <end position="670"/>
    </location>
</feature>
<evidence type="ECO:0000313" key="11">
    <source>
        <dbReference type="Proteomes" id="UP000321168"/>
    </source>
</evidence>
<evidence type="ECO:0000256" key="8">
    <source>
        <dbReference type="RuleBase" id="RU363064"/>
    </source>
</evidence>
<feature type="transmembrane region" description="Helical" evidence="8">
    <location>
        <begin position="451"/>
        <end position="469"/>
    </location>
</feature>
<feature type="transmembrane region" description="Helical" evidence="8">
    <location>
        <begin position="481"/>
        <end position="503"/>
    </location>
</feature>
<dbReference type="GO" id="GO:0005886">
    <property type="term" value="C:plasma membrane"/>
    <property type="evidence" value="ECO:0007669"/>
    <property type="project" value="UniProtKB-SubCell"/>
</dbReference>
<protein>
    <submittedName>
        <fullName evidence="10">Amino acid carrier protein</fullName>
    </submittedName>
</protein>
<evidence type="ECO:0000256" key="1">
    <source>
        <dbReference type="ARBA" id="ARBA00004651"/>
    </source>
</evidence>
<keyword evidence="9" id="KW-0732">Signal</keyword>
<dbReference type="EMBL" id="VORB01000003">
    <property type="protein sequence ID" value="TXC81633.1"/>
    <property type="molecule type" value="Genomic_DNA"/>
</dbReference>
<comment type="similarity">
    <text evidence="2 8">Belongs to the alanine or glycine:cation symporter (AGCS) (TC 2.A.25) family.</text>
</comment>
<feature type="transmembrane region" description="Helical" evidence="8">
    <location>
        <begin position="623"/>
        <end position="644"/>
    </location>
</feature>
<keyword evidence="3 8" id="KW-0813">Transport</keyword>
<organism evidence="10 11">
    <name type="scientific">Luteibaculum oceani</name>
    <dbReference type="NCBI Taxonomy" id="1294296"/>
    <lineage>
        <taxon>Bacteria</taxon>
        <taxon>Pseudomonadati</taxon>
        <taxon>Bacteroidota</taxon>
        <taxon>Flavobacteriia</taxon>
        <taxon>Flavobacteriales</taxon>
        <taxon>Luteibaculaceae</taxon>
        <taxon>Luteibaculum</taxon>
    </lineage>
</organism>
<keyword evidence="8" id="KW-0769">Symport</keyword>
<dbReference type="OrthoDB" id="9804874at2"/>
<sequence length="690" mass="74065">MNLKALCGVVVLSILSIFNLSAEPLKVRVEKVNPNGEINNAKAFAIVSGGVAPYQYKWSVQSVPLTSDSCWGITEGSAFTLTVTDAKGNKQSLSDVVSTTSAPEWLNSSFVPIVNAMTTVFFWDPLDALGIRDPQVLQEEERVIPPFWANDNIEEMYLQDWAVADGADVKEGQFLATVKRGSGKIDSVYAQHNGILEILIPKGGVIRNQETQEEEVKVGPTLLGLVKLHEPKPVFHPNGDKKSQGVPIIVIWLVCGALFFTIRMKFINFRGVKHAIELVQGKFDNPNDKGEVSHFQALTTALSATVGLGNIAGVAVAISLGGPGATFWMILAGLMGMASKFVECTLGVKYREINEAGEVSGGPMYYLTKGLEKRNLGKLGKMLAVLFTILCIGASFGGGNMFQANQAFAQVSNQFPSLAGYGTWFGVILSALVFIVIVGGVKSIARVTDKIVPFMCGIYVLFSLIIIFMNFGNIGDVFGEIISGAFEAPAIRGGIVGVLIIGFQRAAFSNEAGVGSASIAHSASKTDEPVSEGIVALLEPFVDTVLVCTMTALVLVFTGYADGTSGLNGSELTSAAFSEVFPWFSWVLMVAILLFAFSTMISWSYYGLKAWTFAFGNSKKVELIYKVIFCGFVIIGSSVGLGAVLDFSDLMILGMAFPNIAGLVIMSGEVKNDLKDYMARVKSGAIKRFK</sequence>
<keyword evidence="6 8" id="KW-1133">Transmembrane helix</keyword>
<dbReference type="Pfam" id="PF01235">
    <property type="entry name" value="Na_Ala_symp"/>
    <property type="match status" value="1"/>
</dbReference>
<evidence type="ECO:0000256" key="3">
    <source>
        <dbReference type="ARBA" id="ARBA00022448"/>
    </source>
</evidence>
<evidence type="ECO:0000256" key="5">
    <source>
        <dbReference type="ARBA" id="ARBA00022692"/>
    </source>
</evidence>
<dbReference type="Gene3D" id="1.20.1740.10">
    <property type="entry name" value="Amino acid/polyamine transporter I"/>
    <property type="match status" value="1"/>
</dbReference>
<feature type="transmembrane region" description="Helical" evidence="8">
    <location>
        <begin position="379"/>
        <end position="398"/>
    </location>
</feature>
<dbReference type="GO" id="GO:0005283">
    <property type="term" value="F:amino acid:sodium symporter activity"/>
    <property type="evidence" value="ECO:0007669"/>
    <property type="project" value="InterPro"/>
</dbReference>
<dbReference type="PRINTS" id="PR00175">
    <property type="entry name" value="NAALASMPORT"/>
</dbReference>
<evidence type="ECO:0000256" key="4">
    <source>
        <dbReference type="ARBA" id="ARBA00022475"/>
    </source>
</evidence>
<evidence type="ECO:0000256" key="9">
    <source>
        <dbReference type="SAM" id="SignalP"/>
    </source>
</evidence>
<dbReference type="RefSeq" id="WP_147013529.1">
    <property type="nucleotide sequence ID" value="NZ_VORB01000003.1"/>
</dbReference>
<evidence type="ECO:0000256" key="7">
    <source>
        <dbReference type="ARBA" id="ARBA00023136"/>
    </source>
</evidence>
<keyword evidence="5 8" id="KW-0812">Transmembrane</keyword>
<comment type="caution">
    <text evidence="10">The sequence shown here is derived from an EMBL/GenBank/DDBJ whole genome shotgun (WGS) entry which is preliminary data.</text>
</comment>
<feature type="transmembrane region" description="Helical" evidence="8">
    <location>
        <begin position="541"/>
        <end position="561"/>
    </location>
</feature>
<dbReference type="InterPro" id="IPR001463">
    <property type="entry name" value="Na/Ala_symport"/>
</dbReference>
<dbReference type="Proteomes" id="UP000321168">
    <property type="component" value="Unassembled WGS sequence"/>
</dbReference>
<gene>
    <name evidence="10" type="ORF">FRX97_03710</name>
</gene>
<dbReference type="AlphaFoldDB" id="A0A5C6V8F0"/>
<keyword evidence="4 8" id="KW-1003">Cell membrane</keyword>
<feature type="transmembrane region" description="Helical" evidence="8">
    <location>
        <begin position="581"/>
        <end position="603"/>
    </location>
</feature>
<comment type="subcellular location">
    <subcellularLocation>
        <location evidence="1 8">Cell membrane</location>
        <topology evidence="1 8">Multi-pass membrane protein</topology>
    </subcellularLocation>
</comment>
<feature type="transmembrane region" description="Helical" evidence="8">
    <location>
        <begin position="418"/>
        <end position="439"/>
    </location>
</feature>
<dbReference type="PANTHER" id="PTHR30330">
    <property type="entry name" value="AGSS FAMILY TRANSPORTER, SODIUM-ALANINE"/>
    <property type="match status" value="1"/>
</dbReference>
<feature type="signal peptide" evidence="9">
    <location>
        <begin position="1"/>
        <end position="22"/>
    </location>
</feature>
<reference evidence="10 11" key="1">
    <citation type="submission" date="2019-08" db="EMBL/GenBank/DDBJ databases">
        <title>Genome of Luteibaculum oceani JCM 18817.</title>
        <authorList>
            <person name="Bowman J.P."/>
        </authorList>
    </citation>
    <scope>NUCLEOTIDE SEQUENCE [LARGE SCALE GENOMIC DNA]</scope>
    <source>
        <strain evidence="10 11">JCM 18817</strain>
    </source>
</reference>
<evidence type="ECO:0000313" key="10">
    <source>
        <dbReference type="EMBL" id="TXC81633.1"/>
    </source>
</evidence>
<feature type="transmembrane region" description="Helical" evidence="8">
    <location>
        <begin position="297"/>
        <end position="319"/>
    </location>
</feature>
<feature type="transmembrane region" description="Helical" evidence="8">
    <location>
        <begin position="325"/>
        <end position="342"/>
    </location>
</feature>
<keyword evidence="7 8" id="KW-0472">Membrane</keyword>
<evidence type="ECO:0000256" key="2">
    <source>
        <dbReference type="ARBA" id="ARBA00009261"/>
    </source>
</evidence>